<dbReference type="Proteomes" id="UP000032142">
    <property type="component" value="Unassembled WGS sequence"/>
</dbReference>
<sequence>MHRMVHFAILSL</sequence>
<dbReference type="EMBL" id="JRRC01029470">
    <property type="protein sequence ID" value="KHF98138.1"/>
    <property type="molecule type" value="Genomic_DNA"/>
</dbReference>
<accession>A0A0B0MFB8</accession>
<gene>
    <name evidence="1" type="ORF">F383_37444</name>
</gene>
<name>A0A0B0MFB8_GOSAR</name>
<protein>
    <submittedName>
        <fullName evidence="1">Uncharacterized protein</fullName>
    </submittedName>
</protein>
<proteinExistence type="predicted"/>
<comment type="caution">
    <text evidence="1">The sequence shown here is derived from an EMBL/GenBank/DDBJ whole genome shotgun (WGS) entry which is preliminary data.</text>
</comment>
<evidence type="ECO:0000313" key="2">
    <source>
        <dbReference type="Proteomes" id="UP000032142"/>
    </source>
</evidence>
<keyword evidence="2" id="KW-1185">Reference proteome</keyword>
<reference evidence="2" key="1">
    <citation type="submission" date="2014-09" db="EMBL/GenBank/DDBJ databases">
        <authorList>
            <person name="Mudge J."/>
            <person name="Ramaraj T."/>
            <person name="Lindquist I.E."/>
            <person name="Bharti A.K."/>
            <person name="Sundararajan A."/>
            <person name="Cameron C.T."/>
            <person name="Woodward J.E."/>
            <person name="May G.D."/>
            <person name="Brubaker C."/>
            <person name="Broadhvest J."/>
            <person name="Wilkins T.A."/>
        </authorList>
    </citation>
    <scope>NUCLEOTIDE SEQUENCE</scope>
    <source>
        <strain evidence="2">cv. AKA8401</strain>
    </source>
</reference>
<organism evidence="1 2">
    <name type="scientific">Gossypium arboreum</name>
    <name type="common">Tree cotton</name>
    <name type="synonym">Gossypium nanking</name>
    <dbReference type="NCBI Taxonomy" id="29729"/>
    <lineage>
        <taxon>Eukaryota</taxon>
        <taxon>Viridiplantae</taxon>
        <taxon>Streptophyta</taxon>
        <taxon>Embryophyta</taxon>
        <taxon>Tracheophyta</taxon>
        <taxon>Spermatophyta</taxon>
        <taxon>Magnoliopsida</taxon>
        <taxon>eudicotyledons</taxon>
        <taxon>Gunneridae</taxon>
        <taxon>Pentapetalae</taxon>
        <taxon>rosids</taxon>
        <taxon>malvids</taxon>
        <taxon>Malvales</taxon>
        <taxon>Malvaceae</taxon>
        <taxon>Malvoideae</taxon>
        <taxon>Gossypium</taxon>
    </lineage>
</organism>
<evidence type="ECO:0000313" key="1">
    <source>
        <dbReference type="EMBL" id="KHF98138.1"/>
    </source>
</evidence>